<dbReference type="OMA" id="LELYCRF"/>
<evidence type="ECO:0000313" key="1">
    <source>
        <dbReference type="EMBL" id="RNF11194.1"/>
    </source>
</evidence>
<evidence type="ECO:0000313" key="2">
    <source>
        <dbReference type="Proteomes" id="UP000283634"/>
    </source>
</evidence>
<name>A0A422P0J6_TRYRA</name>
<sequence>MDVIFAGCTRAPAAKRFTVPAKVNACPHARDLTEGERGSAGRGKDDMSDMVVPESLVRSIQRCIEYGKNAVQVERIEQAATSSTDCTRRLAALQSSLSILCHIAAMDKSYHFIPSNRTLGPTSSGFRKTSSNKNKVQNMKMLSSPFLSLSDIYTTVRALKLEYEDVLKQQRTDGVKLPISVQAVAASISTTEARVDASLALLEFTLVQMLLNFDRARDISPAYVGDILRAIPKIFATEKRPLTVLMKDDGKTSQQKRFRDENDSGDVSHAATSIVLRALQSLKSKDCLRILSPILRGNDARMTDSPLSVSFEGMMNKALNGAYQWRGLYGAMHDMKLLLYWLYATVPADQEKHLTSSWLHFEHSIREQYGLFLRKTRLCGEVPGPLLVEETMFDVNPFPTETEAASYTDTQLKTLKLLDLLREVDTNKWFEYPVFDMANIELNSIEKWVRGSSFGMKTNRDAFLALRDVLEQMVDNCVLSYGPTSPFSQVITSMRQRLVDAAREVKLL</sequence>
<proteinExistence type="predicted"/>
<dbReference type="VEuPathDB" id="TriTrypDB:TRSC58_05741"/>
<dbReference type="GeneID" id="40325059"/>
<dbReference type="EMBL" id="MKGL01000021">
    <property type="protein sequence ID" value="RNF11194.1"/>
    <property type="molecule type" value="Genomic_DNA"/>
</dbReference>
<protein>
    <submittedName>
        <fullName evidence="1">Uncharacterized protein</fullName>
    </submittedName>
</protein>
<dbReference type="RefSeq" id="XP_029242029.1">
    <property type="nucleotide sequence ID" value="XM_029378179.1"/>
</dbReference>
<dbReference type="OrthoDB" id="272578at2759"/>
<organism evidence="1 2">
    <name type="scientific">Trypanosoma rangeli</name>
    <dbReference type="NCBI Taxonomy" id="5698"/>
    <lineage>
        <taxon>Eukaryota</taxon>
        <taxon>Discoba</taxon>
        <taxon>Euglenozoa</taxon>
        <taxon>Kinetoplastea</taxon>
        <taxon>Metakinetoplastina</taxon>
        <taxon>Trypanosomatida</taxon>
        <taxon>Trypanosomatidae</taxon>
        <taxon>Trypanosoma</taxon>
        <taxon>Herpetosoma</taxon>
    </lineage>
</organism>
<keyword evidence="2" id="KW-1185">Reference proteome</keyword>
<dbReference type="Proteomes" id="UP000283634">
    <property type="component" value="Unassembled WGS sequence"/>
</dbReference>
<dbReference type="AlphaFoldDB" id="A0A422P0J6"/>
<reference evidence="1 2" key="1">
    <citation type="journal article" date="2018" name="BMC Genomics">
        <title>Genomic comparison of Trypanosoma conorhini and Trypanosoma rangeli to Trypanosoma cruzi strains of high and low virulence.</title>
        <authorList>
            <person name="Bradwell K.R."/>
            <person name="Koparde V.N."/>
            <person name="Matveyev A.V."/>
            <person name="Serrano M.G."/>
            <person name="Alves J.M."/>
            <person name="Parikh H."/>
            <person name="Huang B."/>
            <person name="Lee V."/>
            <person name="Espinosa-Alvarez O."/>
            <person name="Ortiz P.A."/>
            <person name="Costa-Martins A.G."/>
            <person name="Teixeira M.M."/>
            <person name="Buck G.A."/>
        </authorList>
    </citation>
    <scope>NUCLEOTIDE SEQUENCE [LARGE SCALE GENOMIC DNA]</scope>
    <source>
        <strain evidence="1 2">AM80</strain>
    </source>
</reference>
<accession>A0A422P0J6</accession>
<gene>
    <name evidence="1" type="ORF">TraAM80_01126</name>
</gene>
<comment type="caution">
    <text evidence="1">The sequence shown here is derived from an EMBL/GenBank/DDBJ whole genome shotgun (WGS) entry which is preliminary data.</text>
</comment>